<accession>A0A5D6USQ9</accession>
<comment type="caution">
    <text evidence="1">The sequence shown here is derived from an EMBL/GenBank/DDBJ whole genome shotgun (WGS) entry which is preliminary data.</text>
</comment>
<dbReference type="Proteomes" id="UP000322791">
    <property type="component" value="Unassembled WGS sequence"/>
</dbReference>
<dbReference type="AlphaFoldDB" id="A0A5D6USQ9"/>
<proteinExistence type="predicted"/>
<protein>
    <submittedName>
        <fullName evidence="1">DUF4249 domain-containing protein</fullName>
    </submittedName>
</protein>
<dbReference type="EMBL" id="VTHL01000029">
    <property type="protein sequence ID" value="TYZ06090.1"/>
    <property type="molecule type" value="Genomic_DNA"/>
</dbReference>
<reference evidence="1 2" key="1">
    <citation type="submission" date="2019-08" db="EMBL/GenBank/DDBJ databases">
        <authorList>
            <person name="Seo M.-J."/>
        </authorList>
    </citation>
    <scope>NUCLEOTIDE SEQUENCE [LARGE SCALE GENOMIC DNA]</scope>
    <source>
        <strain evidence="1 2">KIGAM108</strain>
    </source>
</reference>
<gene>
    <name evidence="1" type="ORF">FY528_19370</name>
</gene>
<keyword evidence="2" id="KW-1185">Reference proteome</keyword>
<organism evidence="1 2">
    <name type="scientific">Hymenobacter lutimineralis</name>
    <dbReference type="NCBI Taxonomy" id="2606448"/>
    <lineage>
        <taxon>Bacteria</taxon>
        <taxon>Pseudomonadati</taxon>
        <taxon>Bacteroidota</taxon>
        <taxon>Cytophagia</taxon>
        <taxon>Cytophagales</taxon>
        <taxon>Hymenobacteraceae</taxon>
        <taxon>Hymenobacter</taxon>
    </lineage>
</organism>
<dbReference type="Pfam" id="PF14054">
    <property type="entry name" value="DUF4249"/>
    <property type="match status" value="1"/>
</dbReference>
<sequence>MSVRYTTVRLSVIAGLILVLPGCVDEISADLPAPPNVLVMNSILTPDSVFRVQVSRVTSTVDSSSRLLSSARVYLLTPGRGEELLRNQGRGLYASPNRPASGVPYTLRAEADGYPDASATDTVPAAVYIREGWHSYPTGTNRDNELLGTIVVRFDDPAQTANFYEITAYQQQAGGQGQGGYNRSQDFVLDARGNAALAAEGDAEFNPGSLVFSDKLFNGQAFELRASFAPFSRSGGGILNGVPIPPRVSGDVYVVLRSVSRAYYQYRKSWTRHFYNQGTKGPGGDLNQLLFLGDPTRMYSNVDMGYGVVVGRAQEVRMLPVR</sequence>
<evidence type="ECO:0000313" key="1">
    <source>
        <dbReference type="EMBL" id="TYZ06090.1"/>
    </source>
</evidence>
<dbReference type="InterPro" id="IPR025345">
    <property type="entry name" value="DUF4249"/>
</dbReference>
<dbReference type="RefSeq" id="WP_149072674.1">
    <property type="nucleotide sequence ID" value="NZ_VTHL01000029.1"/>
</dbReference>
<name>A0A5D6USQ9_9BACT</name>
<evidence type="ECO:0000313" key="2">
    <source>
        <dbReference type="Proteomes" id="UP000322791"/>
    </source>
</evidence>